<comment type="caution">
    <text evidence="1">The sequence shown here is derived from an EMBL/GenBank/DDBJ whole genome shotgun (WGS) entry which is preliminary data.</text>
</comment>
<reference evidence="1 2" key="1">
    <citation type="journal article" date="2014" name="BMC Genomics">
        <title>Genome and secretome analysis of the hemibiotrophic fungal pathogen, Moniliophthora roreri, which causes frosty pod rot disease of cacao: mechanisms of the biotrophic and necrotrophic phases.</title>
        <authorList>
            <person name="Meinhardt L.W."/>
            <person name="Costa G.G.L."/>
            <person name="Thomazella D.P.T."/>
            <person name="Teixeira P.J.P.L."/>
            <person name="Carazzolle M.F."/>
            <person name="Schuster S.C."/>
            <person name="Carlson J.E."/>
            <person name="Guiltinan M.J."/>
            <person name="Mieczkowski P."/>
            <person name="Farmer A."/>
            <person name="Ramaraj T."/>
            <person name="Crozier J."/>
            <person name="Davis R.E."/>
            <person name="Shao J."/>
            <person name="Melnick R.L."/>
            <person name="Pereira G.A.G."/>
            <person name="Bailey B.A."/>
        </authorList>
    </citation>
    <scope>NUCLEOTIDE SEQUENCE [LARGE SCALE GENOMIC DNA]</scope>
    <source>
        <strain evidence="1 2">MCA 2997</strain>
    </source>
</reference>
<keyword evidence="2" id="KW-1185">Reference proteome</keyword>
<evidence type="ECO:0000313" key="1">
    <source>
        <dbReference type="EMBL" id="ESK82814.1"/>
    </source>
</evidence>
<protein>
    <submittedName>
        <fullName evidence="1">Uncharacterized protein</fullName>
    </submittedName>
</protein>
<gene>
    <name evidence="1" type="ORF">Moror_12270</name>
</gene>
<dbReference type="AlphaFoldDB" id="V2XTR7"/>
<dbReference type="Proteomes" id="UP000017559">
    <property type="component" value="Unassembled WGS sequence"/>
</dbReference>
<name>V2XTR7_MONRO</name>
<accession>V2XTR7</accession>
<sequence>MTDFLDAIGAINVVTIHRTVETTSARSVTQSNLTISLTIAQNYNTVSKFLSHALPEVICLLMALRMTTVILPPSPTLPTSPTSTEEEAEEPPIYTVVCITDNREPFTMTTNNGEERCFVLVRYVNGAVVFEAGTSNVNRG</sequence>
<dbReference type="EMBL" id="AWSO01001786">
    <property type="protein sequence ID" value="ESK82814.1"/>
    <property type="molecule type" value="Genomic_DNA"/>
</dbReference>
<organism evidence="1 2">
    <name type="scientific">Moniliophthora roreri (strain MCA 2997)</name>
    <name type="common">Cocoa frosty pod rot fungus</name>
    <name type="synonym">Crinipellis roreri</name>
    <dbReference type="NCBI Taxonomy" id="1381753"/>
    <lineage>
        <taxon>Eukaryota</taxon>
        <taxon>Fungi</taxon>
        <taxon>Dikarya</taxon>
        <taxon>Basidiomycota</taxon>
        <taxon>Agaricomycotina</taxon>
        <taxon>Agaricomycetes</taxon>
        <taxon>Agaricomycetidae</taxon>
        <taxon>Agaricales</taxon>
        <taxon>Marasmiineae</taxon>
        <taxon>Marasmiaceae</taxon>
        <taxon>Moniliophthora</taxon>
    </lineage>
</organism>
<dbReference type="HOGENOM" id="CLU_087672_0_0_1"/>
<dbReference type="KEGG" id="mrr:Moror_12270"/>
<evidence type="ECO:0000313" key="2">
    <source>
        <dbReference type="Proteomes" id="UP000017559"/>
    </source>
</evidence>
<proteinExistence type="predicted"/>